<comment type="caution">
    <text evidence="1">The sequence shown here is derived from an EMBL/GenBank/DDBJ whole genome shotgun (WGS) entry which is preliminary data.</text>
</comment>
<organism evidence="1 2">
    <name type="scientific">Spiromyces aspiralis</name>
    <dbReference type="NCBI Taxonomy" id="68401"/>
    <lineage>
        <taxon>Eukaryota</taxon>
        <taxon>Fungi</taxon>
        <taxon>Fungi incertae sedis</taxon>
        <taxon>Zoopagomycota</taxon>
        <taxon>Kickxellomycotina</taxon>
        <taxon>Kickxellomycetes</taxon>
        <taxon>Kickxellales</taxon>
        <taxon>Kickxellaceae</taxon>
        <taxon>Spiromyces</taxon>
    </lineage>
</organism>
<evidence type="ECO:0000313" key="1">
    <source>
        <dbReference type="EMBL" id="KAJ1674053.1"/>
    </source>
</evidence>
<evidence type="ECO:0000313" key="2">
    <source>
        <dbReference type="Proteomes" id="UP001145114"/>
    </source>
</evidence>
<keyword evidence="2" id="KW-1185">Reference proteome</keyword>
<proteinExistence type="predicted"/>
<protein>
    <submittedName>
        <fullName evidence="1">Uncharacterized protein</fullName>
    </submittedName>
</protein>
<gene>
    <name evidence="1" type="ORF">EV182_004060</name>
</gene>
<dbReference type="Proteomes" id="UP001145114">
    <property type="component" value="Unassembled WGS sequence"/>
</dbReference>
<name>A0ACC1HBY0_9FUNG</name>
<reference evidence="1" key="1">
    <citation type="submission" date="2022-06" db="EMBL/GenBank/DDBJ databases">
        <title>Phylogenomic reconstructions and comparative analyses of Kickxellomycotina fungi.</title>
        <authorList>
            <person name="Reynolds N.K."/>
            <person name="Stajich J.E."/>
            <person name="Barry K."/>
            <person name="Grigoriev I.V."/>
            <person name="Crous P."/>
            <person name="Smith M.E."/>
        </authorList>
    </citation>
    <scope>NUCLEOTIDE SEQUENCE</scope>
    <source>
        <strain evidence="1">RSA 2271</strain>
    </source>
</reference>
<sequence length="363" mass="39282">MGRDTRSDVTGTPIRYVLEVIARTELAQDLLISAIATGEFRSSDGALRDPAQRPSSSFGAASREALPSAAAIVAAGTESGDILFFDANYELVGTLEIKGGAIQCIARLRQQTATNDSDRGQQLVASDSGGIVTFYSGKQVLSRRKLTDSVVCSIEPVIDRTGQEFCILGELDGVLSAVRMHDQMWRVQLRRSGATAAMINTVASVRLPDAYGLETEYALAATEGRFVYLLCSGFFLEKTDATDRRDRRTQVAMAGDAGEIFLLDNYQVQYLGRVPYAVTHMFLLDADKSKQGSVDSLLCVTKSRNVYIVNRGGIVEVFRLEGWPVAADVHASKGDSGSLELVLALQSDNGQQSIHAVRVTARD</sequence>
<dbReference type="EMBL" id="JAMZIH010006315">
    <property type="protein sequence ID" value="KAJ1674053.1"/>
    <property type="molecule type" value="Genomic_DNA"/>
</dbReference>
<accession>A0ACC1HBY0</accession>